<dbReference type="HOGENOM" id="CLU_1970143_0_0_1"/>
<keyword evidence="2" id="KW-1185">Reference proteome</keyword>
<dbReference type="AlphaFoldDB" id="J5JED3"/>
<dbReference type="RefSeq" id="XP_008602329.1">
    <property type="nucleotide sequence ID" value="XM_008604107.1"/>
</dbReference>
<dbReference type="EMBL" id="JH725192">
    <property type="protein sequence ID" value="EJP62086.1"/>
    <property type="molecule type" value="Genomic_DNA"/>
</dbReference>
<organism evidence="1 2">
    <name type="scientific">Beauveria bassiana (strain ARSEF 2860)</name>
    <name type="common">White muscardine disease fungus</name>
    <name type="synonym">Tritirachium shiotae</name>
    <dbReference type="NCBI Taxonomy" id="655819"/>
    <lineage>
        <taxon>Eukaryota</taxon>
        <taxon>Fungi</taxon>
        <taxon>Dikarya</taxon>
        <taxon>Ascomycota</taxon>
        <taxon>Pezizomycotina</taxon>
        <taxon>Sordariomycetes</taxon>
        <taxon>Hypocreomycetidae</taxon>
        <taxon>Hypocreales</taxon>
        <taxon>Cordycipitaceae</taxon>
        <taxon>Beauveria</taxon>
    </lineage>
</organism>
<evidence type="ECO:0000313" key="2">
    <source>
        <dbReference type="Proteomes" id="UP000002762"/>
    </source>
</evidence>
<name>J5JED3_BEAB2</name>
<gene>
    <name evidence="1" type="ORF">BBA_09010</name>
</gene>
<dbReference type="GeneID" id="19892022"/>
<dbReference type="InParanoid" id="J5JED3"/>
<reference evidence="1 2" key="1">
    <citation type="journal article" date="2012" name="Sci. Rep.">
        <title>Genomic perspectives on the evolution of fungal entomopathogenicity in Beauveria bassiana.</title>
        <authorList>
            <person name="Xiao G."/>
            <person name="Ying S.H."/>
            <person name="Zheng P."/>
            <person name="Wang Z.L."/>
            <person name="Zhang S."/>
            <person name="Xie X.Q."/>
            <person name="Shang Y."/>
            <person name="St Leger R.J."/>
            <person name="Zhao G.P."/>
            <person name="Wang C."/>
            <person name="Feng M.G."/>
        </authorList>
    </citation>
    <scope>NUCLEOTIDE SEQUENCE [LARGE SCALE GENOMIC DNA]</scope>
    <source>
        <strain evidence="1 2">ARSEF 2860</strain>
    </source>
</reference>
<evidence type="ECO:0000313" key="1">
    <source>
        <dbReference type="EMBL" id="EJP62086.1"/>
    </source>
</evidence>
<accession>J5JED3</accession>
<protein>
    <submittedName>
        <fullName evidence="1">Uncharacterized protein</fullName>
    </submittedName>
</protein>
<dbReference type="Proteomes" id="UP000002762">
    <property type="component" value="Unassembled WGS sequence"/>
</dbReference>
<proteinExistence type="predicted"/>
<sequence>MSSSRHPCEVIEELVKSLYLSKKTIYITLKYLPYDYNLFLLTLLLLEKLVKAVDNIVFIVIFYKDIYFIEEYIKIAPRSLYSTTITSKRVERLVTTSLDYARGAKVSKGRYNYNLKGYINRQSKDSV</sequence>